<dbReference type="PANTHER" id="PTHR45527:SF1">
    <property type="entry name" value="FATTY ACID SYNTHASE"/>
    <property type="match status" value="1"/>
</dbReference>
<dbReference type="InterPro" id="IPR001242">
    <property type="entry name" value="Condensation_dom"/>
</dbReference>
<evidence type="ECO:0000259" key="4">
    <source>
        <dbReference type="PROSITE" id="PS50075"/>
    </source>
</evidence>
<keyword evidence="6" id="KW-1185">Reference proteome</keyword>
<proteinExistence type="predicted"/>
<keyword evidence="3" id="KW-0597">Phosphoprotein</keyword>
<dbReference type="PROSITE" id="PS50075">
    <property type="entry name" value="CARRIER"/>
    <property type="match status" value="1"/>
</dbReference>
<evidence type="ECO:0000313" key="6">
    <source>
        <dbReference type="Proteomes" id="UP001501666"/>
    </source>
</evidence>
<evidence type="ECO:0000313" key="5">
    <source>
        <dbReference type="EMBL" id="GAA2695477.1"/>
    </source>
</evidence>
<protein>
    <recommendedName>
        <fullName evidence="4">Carrier domain-containing protein</fullName>
    </recommendedName>
</protein>
<name>A0ABN3T6X4_9ACTN</name>
<dbReference type="PANTHER" id="PTHR45527">
    <property type="entry name" value="NONRIBOSOMAL PEPTIDE SYNTHETASE"/>
    <property type="match status" value="1"/>
</dbReference>
<evidence type="ECO:0000256" key="3">
    <source>
        <dbReference type="ARBA" id="ARBA00022553"/>
    </source>
</evidence>
<organism evidence="5 6">
    <name type="scientific">Nonomuraea recticatena</name>
    <dbReference type="NCBI Taxonomy" id="46178"/>
    <lineage>
        <taxon>Bacteria</taxon>
        <taxon>Bacillati</taxon>
        <taxon>Actinomycetota</taxon>
        <taxon>Actinomycetes</taxon>
        <taxon>Streptosporangiales</taxon>
        <taxon>Streptosporangiaceae</taxon>
        <taxon>Nonomuraea</taxon>
    </lineage>
</organism>
<dbReference type="Proteomes" id="UP001501666">
    <property type="component" value="Unassembled WGS sequence"/>
</dbReference>
<dbReference type="CDD" id="cd19531">
    <property type="entry name" value="LCL_NRPS-like"/>
    <property type="match status" value="2"/>
</dbReference>
<comment type="cofactor">
    <cofactor evidence="1">
        <name>pantetheine 4'-phosphate</name>
        <dbReference type="ChEBI" id="CHEBI:47942"/>
    </cofactor>
</comment>
<dbReference type="Gene3D" id="3.30.559.30">
    <property type="entry name" value="Nonribosomal peptide synthetase, condensation domain"/>
    <property type="match status" value="2"/>
</dbReference>
<reference evidence="5 6" key="1">
    <citation type="journal article" date="2019" name="Int. J. Syst. Evol. Microbiol.">
        <title>The Global Catalogue of Microorganisms (GCM) 10K type strain sequencing project: providing services to taxonomists for standard genome sequencing and annotation.</title>
        <authorList>
            <consortium name="The Broad Institute Genomics Platform"/>
            <consortium name="The Broad Institute Genome Sequencing Center for Infectious Disease"/>
            <person name="Wu L."/>
            <person name="Ma J."/>
        </authorList>
    </citation>
    <scope>NUCLEOTIDE SEQUENCE [LARGE SCALE GENOMIC DNA]</scope>
    <source>
        <strain evidence="5 6">JCM 6835</strain>
    </source>
</reference>
<dbReference type="InterPro" id="IPR036736">
    <property type="entry name" value="ACP-like_sf"/>
</dbReference>
<comment type="caution">
    <text evidence="5">The sequence shown here is derived from an EMBL/GenBank/DDBJ whole genome shotgun (WGS) entry which is preliminary data.</text>
</comment>
<evidence type="ECO:0000256" key="1">
    <source>
        <dbReference type="ARBA" id="ARBA00001957"/>
    </source>
</evidence>
<dbReference type="InterPro" id="IPR009081">
    <property type="entry name" value="PP-bd_ACP"/>
</dbReference>
<dbReference type="SUPFAM" id="SSF52777">
    <property type="entry name" value="CoA-dependent acyltransferases"/>
    <property type="match status" value="4"/>
</dbReference>
<dbReference type="Gene3D" id="3.30.559.10">
    <property type="entry name" value="Chloramphenicol acetyltransferase-like domain"/>
    <property type="match status" value="2"/>
</dbReference>
<gene>
    <name evidence="5" type="ORF">GCM10010412_088320</name>
</gene>
<sequence>MTMRTRAPASPAAKRALLAQLARAGAAPIPLSYGQRAHWVISQAGPQANAASNVPFAWTIHGEPDLDALERSFAWLVARHAIFRTTYRHLKGTPVQQVHPSGGLEFSVTDLGRRDLSAMLTAEAARPFDLASGPVTRVVVVRRSGAPPVLLWVTHHIAIDGWSLFQAMDELGHAYAAYARGAEPGLAPPRASYADFVSWQAAMLAGPAGKRLESAWLDLLGAPVSKLALPIDRPHPSGQTFAGGSHAFRLGAERSAALRRLVARGEGTLNTILLAAYEALLGRVAGQETFLLGTFATGRSRPEFGDVIGYLANPVVLRVDLTGDPSLGEIAARARAGMLHALDNQDYPFSLLVQRLGLERDSSRSPLFDASFTLRSSQRGEILRADQGPSASPLGAPSTGERGMRLALGDLDLVTHPVEEAHVRFDLGMELISVEGDVSGLLRYNADLFDPATVAWLADGYLRVLDAALTSQGIPLSGIELPTRPTPAIAVPHPVEQAAPAAAAAPAELVEAIAGIWSEVLDHPAGGIGPDDNFFRRGGHSLAAVKVTLRLQEELGLEVSIADLFEHATPARLAGWIAGPERAAGPVLVPRAAGESYPLSHAQESLWILQQLAPSSVAYSAPHAFRLRGPLDVAALEWALNQVIARHESLRTSFHATRQGPTQRVADPAPMRLPVVDTTDAMRLIIEEYGKPFTLSAGPPLRPVLYRVSPDEHVLLLLVHHIVFDGWSTAIFWRELCAFYRARHGSGRTPRPLPLQYVDYAVWERQDLAGERLRNLVGFWKDTLAGAVPTSLPTDFPRPRRPLFQGRQHAFDLPVSAGELCRRLDATPHMVFLAAFQVWLARQAGTSDVTVGSVVSGRSRAEVADLIGHFVNIVPIRSRLDPDRTFAETVDRVRAGVLRAYQHQELPLSRLVDELKIAPATPFDVLFTLVDLRLLESAEDRLPGIEAERVVPPLGTAQFDLALEVTEFGESARAVLEFDIALFRPETVAAMAADLRRTIVELVTDPDVPIARGEA</sequence>
<dbReference type="RefSeq" id="WP_346155379.1">
    <property type="nucleotide sequence ID" value="NZ_BAAATE010000041.1"/>
</dbReference>
<dbReference type="InterPro" id="IPR023213">
    <property type="entry name" value="CAT-like_dom_sf"/>
</dbReference>
<evidence type="ECO:0000256" key="2">
    <source>
        <dbReference type="ARBA" id="ARBA00022450"/>
    </source>
</evidence>
<dbReference type="Gene3D" id="1.10.1200.10">
    <property type="entry name" value="ACP-like"/>
    <property type="match status" value="1"/>
</dbReference>
<feature type="domain" description="Carrier" evidence="4">
    <location>
        <begin position="504"/>
        <end position="581"/>
    </location>
</feature>
<dbReference type="SMART" id="SM00823">
    <property type="entry name" value="PKS_PP"/>
    <property type="match status" value="1"/>
</dbReference>
<accession>A0ABN3T6X4</accession>
<dbReference type="Pfam" id="PF00550">
    <property type="entry name" value="PP-binding"/>
    <property type="match status" value="1"/>
</dbReference>
<dbReference type="Pfam" id="PF00668">
    <property type="entry name" value="Condensation"/>
    <property type="match status" value="2"/>
</dbReference>
<dbReference type="EMBL" id="BAAATE010000041">
    <property type="protein sequence ID" value="GAA2695477.1"/>
    <property type="molecule type" value="Genomic_DNA"/>
</dbReference>
<dbReference type="InterPro" id="IPR020806">
    <property type="entry name" value="PKS_PP-bd"/>
</dbReference>
<keyword evidence="2" id="KW-0596">Phosphopantetheine</keyword>
<dbReference type="SUPFAM" id="SSF47336">
    <property type="entry name" value="ACP-like"/>
    <property type="match status" value="1"/>
</dbReference>